<evidence type="ECO:0000256" key="1">
    <source>
        <dbReference type="ARBA" id="ARBA00002074"/>
    </source>
</evidence>
<keyword evidence="5" id="KW-0963">Cytoplasm</keyword>
<dbReference type="InParanoid" id="M1ADC2"/>
<evidence type="ECO:0000259" key="16">
    <source>
        <dbReference type="Pfam" id="PF23559"/>
    </source>
</evidence>
<keyword evidence="13" id="KW-0472">Membrane</keyword>
<dbReference type="Gramene" id="PGSC0003DMT400020349">
    <property type="protein sequence ID" value="PGSC0003DMT400020349"/>
    <property type="gene ID" value="PGSC0003DMG400007870"/>
</dbReference>
<keyword evidence="12" id="KW-0175">Coiled coil</keyword>
<dbReference type="PRINTS" id="PR00364">
    <property type="entry name" value="DISEASERSIST"/>
</dbReference>
<sequence>MAYAAVTSLMRTIHQSMELNGCDLQPFYEKLESLRAILEKSCNITGDHEGLTTLEVEITEVAFKAEDMVDSKSRKVSSAETVITRSKAFWELCCSLEQEVECIDSFMMQWLAIWDWYNNIKDFKAQNFCLSKIPELAVERSEVIMVGYENEFKMMLDQLARGERELEVVSIVGMGGIGKTTLATKLYNDPCMMYRFDIRAKATVSQEYCVRNVFLDLLSCISDKPYDQLHDGQLADRLQKLLKGKRYLVVIDDIWTTKAWDDIQICFPDFHNGSRILLTTRNVEVAEYASSGKLPHHMRLMNFDESWNLLYEKVFTKDSFSPEYEQLGKQIALKCGGLPLAIVVIAGLLTKIDKALSEWQSVAENVSSAVSTDVGVQCMRVLAMSYHYLPHHLKPCFLYFAIFPEDKLIFVNKLMILWETEGFLKVEEMKSIEEVAEKYLQDLIDRSLISIKSTTFDGKIKCCGIHDMTRELCLMEARNMNFVNVLRRKNDQNSYVKSMQCLSKSRSRISIHNKKEYVRCLNSEAHSVILFGRFRCCMREYLPFKLVRVLDLADNICLTFPREILYLIHLRHLALRIYPNVEQYLGSEEDVLSSRVDIPTSISNLCYLQSLVLYLPLVINLRKHALILPSDILTMPQLRHLHLDRNYLRYHELTEKSLVMKNLHSLFGWNPSYCTASFFRLFPNLKELQVRGIPQDFHSHKDLYDFRYLDHLEELAFCLPPQNNAYFLERRMCFQTRNPLVVEVVPSLILPPPDAFPRNLKNLTFTGNFFLSWKDLSIVVGKLPKLELLELTQGVCRGREWEVAEEGFPFLKFLLLKRSHIQYWRASCDHFPCLERLFLDSCRFLDSIPQDFADITTLALIYIRNCPESVGNSAKQIQQDIQDNYGGSIEVHIHQAFEETSDDDDHDDDDDNDEEDEDDDEDDNDDEDDDEDDNDDEYDDDDLFLSNVIA</sequence>
<dbReference type="GO" id="GO:0009626">
    <property type="term" value="P:plant-type hypersensitive response"/>
    <property type="evidence" value="ECO:0007669"/>
    <property type="project" value="UniProtKB-KW"/>
</dbReference>
<keyword evidence="10" id="KW-0611">Plant defense</keyword>
<keyword evidence="7" id="KW-0381">Hypersensitive response</keyword>
<name>M1ADC2_SOLTU</name>
<dbReference type="HOGENOM" id="CLU_000837_35_4_1"/>
<dbReference type="Gene3D" id="3.40.50.300">
    <property type="entry name" value="P-loop containing nucleotide triphosphate hydrolases"/>
    <property type="match status" value="1"/>
</dbReference>
<comment type="subcellular location">
    <subcellularLocation>
        <location evidence="3">Cytoplasm</location>
    </subcellularLocation>
    <subcellularLocation>
        <location evidence="2">Membrane</location>
        <topology evidence="2">Peripheral membrane protein</topology>
    </subcellularLocation>
</comment>
<reference evidence="18" key="1">
    <citation type="journal article" date="2011" name="Nature">
        <title>Genome sequence and analysis of the tuber crop potato.</title>
        <authorList>
            <consortium name="The Potato Genome Sequencing Consortium"/>
        </authorList>
    </citation>
    <scope>NUCLEOTIDE SEQUENCE [LARGE SCALE GENOMIC DNA]</scope>
    <source>
        <strain evidence="18">cv. DM1-3 516 R44</strain>
    </source>
</reference>
<evidence type="ECO:0000313" key="17">
    <source>
        <dbReference type="EnsemblPlants" id="PGSC0003DMT400020349"/>
    </source>
</evidence>
<evidence type="ECO:0000256" key="11">
    <source>
        <dbReference type="ARBA" id="ARBA00022840"/>
    </source>
</evidence>
<dbReference type="OMA" id="IFEMDSW"/>
<gene>
    <name evidence="17" type="primary">LOC102580293</name>
</gene>
<accession>M1ADC2</accession>
<evidence type="ECO:0000256" key="3">
    <source>
        <dbReference type="ARBA" id="ARBA00004496"/>
    </source>
</evidence>
<comment type="similarity">
    <text evidence="4">Belongs to the disease resistance NB-LRR family.</text>
</comment>
<evidence type="ECO:0000256" key="2">
    <source>
        <dbReference type="ARBA" id="ARBA00004170"/>
    </source>
</evidence>
<dbReference type="CDD" id="cd14798">
    <property type="entry name" value="RX-CC_like"/>
    <property type="match status" value="1"/>
</dbReference>
<proteinExistence type="inferred from homology"/>
<reference evidence="17" key="2">
    <citation type="submission" date="2015-06" db="UniProtKB">
        <authorList>
            <consortium name="EnsemblPlants"/>
        </authorList>
    </citation>
    <scope>IDENTIFICATION</scope>
    <source>
        <strain evidence="17">DM1-3 516 R44</strain>
    </source>
</reference>
<dbReference type="InterPro" id="IPR032675">
    <property type="entry name" value="LRR_dom_sf"/>
</dbReference>
<evidence type="ECO:0000256" key="10">
    <source>
        <dbReference type="ARBA" id="ARBA00022821"/>
    </source>
</evidence>
<dbReference type="FunFam" id="1.10.10.10:FF:000322">
    <property type="entry name" value="Probable disease resistance protein At1g63360"/>
    <property type="match status" value="1"/>
</dbReference>
<dbReference type="GO" id="GO:0043531">
    <property type="term" value="F:ADP binding"/>
    <property type="evidence" value="ECO:0007669"/>
    <property type="project" value="InterPro"/>
</dbReference>
<dbReference type="SUPFAM" id="SSF52058">
    <property type="entry name" value="L domain-like"/>
    <property type="match status" value="1"/>
</dbReference>
<keyword evidence="9" id="KW-0547">Nucleotide-binding</keyword>
<feature type="compositionally biased region" description="Acidic residues" evidence="14">
    <location>
        <begin position="899"/>
        <end position="943"/>
    </location>
</feature>
<dbReference type="Gene3D" id="1.20.5.4130">
    <property type="match status" value="1"/>
</dbReference>
<evidence type="ECO:0000256" key="4">
    <source>
        <dbReference type="ARBA" id="ARBA00008894"/>
    </source>
</evidence>
<dbReference type="PANTHER" id="PTHR23155:SF1152">
    <property type="entry name" value="AAA+ ATPASE DOMAIN-CONTAINING PROTEIN"/>
    <property type="match status" value="1"/>
</dbReference>
<keyword evidence="8" id="KW-0677">Repeat</keyword>
<evidence type="ECO:0000256" key="12">
    <source>
        <dbReference type="ARBA" id="ARBA00023054"/>
    </source>
</evidence>
<comment type="function">
    <text evidence="1">Confers resistance to late blight (Phytophthora infestans) races carrying the avirulence gene Avr1. Resistance proteins guard the plant against pathogens that contain an appropriate avirulence protein via an indirect interaction with this avirulence protein. That triggers a defense system including the hypersensitive response, which restricts the pathogen growth.</text>
</comment>
<evidence type="ECO:0000313" key="18">
    <source>
        <dbReference type="Proteomes" id="UP000011115"/>
    </source>
</evidence>
<evidence type="ECO:0000256" key="8">
    <source>
        <dbReference type="ARBA" id="ARBA00022737"/>
    </source>
</evidence>
<dbReference type="InterPro" id="IPR042197">
    <property type="entry name" value="Apaf_helical"/>
</dbReference>
<dbReference type="Proteomes" id="UP000011115">
    <property type="component" value="Unassembled WGS sequence"/>
</dbReference>
<dbReference type="FunFam" id="3.40.50.300:FF:001091">
    <property type="entry name" value="Probable disease resistance protein At1g61300"/>
    <property type="match status" value="1"/>
</dbReference>
<evidence type="ECO:0000256" key="13">
    <source>
        <dbReference type="ARBA" id="ARBA00023136"/>
    </source>
</evidence>
<feature type="domain" description="Disease resistance protein winged helix" evidence="16">
    <location>
        <begin position="402"/>
        <end position="472"/>
    </location>
</feature>
<evidence type="ECO:0000256" key="14">
    <source>
        <dbReference type="SAM" id="MobiDB-lite"/>
    </source>
</evidence>
<protein>
    <submittedName>
        <fullName evidence="17">NBS-LRR protein</fullName>
    </submittedName>
</protein>
<feature type="region of interest" description="Disordered" evidence="14">
    <location>
        <begin position="898"/>
        <end position="950"/>
    </location>
</feature>
<dbReference type="eggNOG" id="KOG4658">
    <property type="taxonomic scope" value="Eukaryota"/>
</dbReference>
<keyword evidence="18" id="KW-1185">Reference proteome</keyword>
<evidence type="ECO:0000256" key="6">
    <source>
        <dbReference type="ARBA" id="ARBA00022614"/>
    </source>
</evidence>
<evidence type="ECO:0000259" key="15">
    <source>
        <dbReference type="Pfam" id="PF00931"/>
    </source>
</evidence>
<dbReference type="Pfam" id="PF23559">
    <property type="entry name" value="WHD_DRP"/>
    <property type="match status" value="1"/>
</dbReference>
<dbReference type="InterPro" id="IPR044974">
    <property type="entry name" value="Disease_R_plants"/>
</dbReference>
<dbReference type="GO" id="GO:0005737">
    <property type="term" value="C:cytoplasm"/>
    <property type="evidence" value="ECO:0007669"/>
    <property type="project" value="UniProtKB-SubCell"/>
</dbReference>
<keyword evidence="6" id="KW-0433">Leucine-rich repeat</keyword>
<evidence type="ECO:0000256" key="9">
    <source>
        <dbReference type="ARBA" id="ARBA00022741"/>
    </source>
</evidence>
<dbReference type="GO" id="GO:0051607">
    <property type="term" value="P:defense response to virus"/>
    <property type="evidence" value="ECO:0007669"/>
    <property type="project" value="UniProtKB-ARBA"/>
</dbReference>
<dbReference type="GO" id="GO:0016020">
    <property type="term" value="C:membrane"/>
    <property type="evidence" value="ECO:0007669"/>
    <property type="project" value="UniProtKB-SubCell"/>
</dbReference>
<evidence type="ECO:0000256" key="5">
    <source>
        <dbReference type="ARBA" id="ARBA00022490"/>
    </source>
</evidence>
<feature type="domain" description="NB-ARC" evidence="15">
    <location>
        <begin position="153"/>
        <end position="318"/>
    </location>
</feature>
<dbReference type="EnsemblPlants" id="PGSC0003DMT400020349">
    <property type="protein sequence ID" value="PGSC0003DMT400020349"/>
    <property type="gene ID" value="PGSC0003DMG400007870"/>
</dbReference>
<dbReference type="AlphaFoldDB" id="M1ADC2"/>
<dbReference type="InterPro" id="IPR027417">
    <property type="entry name" value="P-loop_NTPase"/>
</dbReference>
<dbReference type="InterPro" id="IPR002182">
    <property type="entry name" value="NB-ARC"/>
</dbReference>
<dbReference type="PaxDb" id="4113-PGSC0003DMT400020349"/>
<dbReference type="InterPro" id="IPR036388">
    <property type="entry name" value="WH-like_DNA-bd_sf"/>
</dbReference>
<organism evidence="17 18">
    <name type="scientific">Solanum tuberosum</name>
    <name type="common">Potato</name>
    <dbReference type="NCBI Taxonomy" id="4113"/>
    <lineage>
        <taxon>Eukaryota</taxon>
        <taxon>Viridiplantae</taxon>
        <taxon>Streptophyta</taxon>
        <taxon>Embryophyta</taxon>
        <taxon>Tracheophyta</taxon>
        <taxon>Spermatophyta</taxon>
        <taxon>Magnoliopsida</taxon>
        <taxon>eudicotyledons</taxon>
        <taxon>Gunneridae</taxon>
        <taxon>Pentapetalae</taxon>
        <taxon>asterids</taxon>
        <taxon>lamiids</taxon>
        <taxon>Solanales</taxon>
        <taxon>Solanaceae</taxon>
        <taxon>Solanoideae</taxon>
        <taxon>Solaneae</taxon>
        <taxon>Solanum</taxon>
    </lineage>
</organism>
<dbReference type="InterPro" id="IPR058922">
    <property type="entry name" value="WHD_DRP"/>
</dbReference>
<dbReference type="Gene3D" id="1.10.10.10">
    <property type="entry name" value="Winged helix-like DNA-binding domain superfamily/Winged helix DNA-binding domain"/>
    <property type="match status" value="1"/>
</dbReference>
<dbReference type="InterPro" id="IPR038005">
    <property type="entry name" value="RX-like_CC"/>
</dbReference>
<dbReference type="Gene3D" id="1.10.8.430">
    <property type="entry name" value="Helical domain of apoptotic protease-activating factors"/>
    <property type="match status" value="1"/>
</dbReference>
<dbReference type="PANTHER" id="PTHR23155">
    <property type="entry name" value="DISEASE RESISTANCE PROTEIN RP"/>
    <property type="match status" value="1"/>
</dbReference>
<dbReference type="Gene3D" id="3.80.10.10">
    <property type="entry name" value="Ribonuclease Inhibitor"/>
    <property type="match status" value="1"/>
</dbReference>
<evidence type="ECO:0000256" key="7">
    <source>
        <dbReference type="ARBA" id="ARBA00022667"/>
    </source>
</evidence>
<dbReference type="GO" id="GO:0005524">
    <property type="term" value="F:ATP binding"/>
    <property type="evidence" value="ECO:0007669"/>
    <property type="project" value="UniProtKB-KW"/>
</dbReference>
<keyword evidence="11" id="KW-0067">ATP-binding</keyword>
<dbReference type="Pfam" id="PF00931">
    <property type="entry name" value="NB-ARC"/>
    <property type="match status" value="1"/>
</dbReference>
<dbReference type="SUPFAM" id="SSF52540">
    <property type="entry name" value="P-loop containing nucleoside triphosphate hydrolases"/>
    <property type="match status" value="1"/>
</dbReference>